<dbReference type="EMBL" id="AUZY01012167">
    <property type="protein sequence ID" value="EQD31332.1"/>
    <property type="molecule type" value="Genomic_DNA"/>
</dbReference>
<evidence type="ECO:0000256" key="2">
    <source>
        <dbReference type="ARBA" id="ARBA00005011"/>
    </source>
</evidence>
<dbReference type="GO" id="GO:0000105">
    <property type="term" value="P:L-histidine biosynthetic process"/>
    <property type="evidence" value="ECO:0007669"/>
    <property type="project" value="UniProtKB-KW"/>
</dbReference>
<dbReference type="EC" id="2.6.1.9" evidence="4"/>
<dbReference type="InterPro" id="IPR050106">
    <property type="entry name" value="HistidinolP_aminotransfase"/>
</dbReference>
<reference evidence="12" key="2">
    <citation type="journal article" date="2014" name="ISME J.">
        <title>Microbial stratification in low pH oxic and suboxic macroscopic growths along an acid mine drainage.</title>
        <authorList>
            <person name="Mendez-Garcia C."/>
            <person name="Mesa V."/>
            <person name="Sprenger R.R."/>
            <person name="Richter M."/>
            <person name="Diez M.S."/>
            <person name="Solano J."/>
            <person name="Bargiela R."/>
            <person name="Golyshina O.V."/>
            <person name="Manteca A."/>
            <person name="Ramos J.L."/>
            <person name="Gallego J.R."/>
            <person name="Llorente I."/>
            <person name="Martins Dos Santos V.A."/>
            <person name="Jensen O.N."/>
            <person name="Pelaez A.I."/>
            <person name="Sanchez J."/>
            <person name="Ferrer M."/>
        </authorList>
    </citation>
    <scope>NUCLEOTIDE SEQUENCE</scope>
</reference>
<dbReference type="InterPro" id="IPR015422">
    <property type="entry name" value="PyrdxlP-dep_Trfase_small"/>
</dbReference>
<dbReference type="InterPro" id="IPR001917">
    <property type="entry name" value="Aminotrans_II_pyridoxalP_BS"/>
</dbReference>
<keyword evidence="5 12" id="KW-0032">Aminotransferase</keyword>
<dbReference type="AlphaFoldDB" id="T0YHK7"/>
<evidence type="ECO:0000256" key="10">
    <source>
        <dbReference type="ARBA" id="ARBA00047481"/>
    </source>
</evidence>
<evidence type="ECO:0000256" key="4">
    <source>
        <dbReference type="ARBA" id="ARBA00012748"/>
    </source>
</evidence>
<evidence type="ECO:0000256" key="6">
    <source>
        <dbReference type="ARBA" id="ARBA00022605"/>
    </source>
</evidence>
<comment type="similarity">
    <text evidence="3">Belongs to the class-II pyridoxal-phosphate-dependent aminotransferase family. Histidinol-phosphate aminotransferase subfamily.</text>
</comment>
<dbReference type="PROSITE" id="PS00599">
    <property type="entry name" value="AA_TRANSFER_CLASS_2"/>
    <property type="match status" value="1"/>
</dbReference>
<comment type="cofactor">
    <cofactor evidence="1">
        <name>pyridoxal 5'-phosphate</name>
        <dbReference type="ChEBI" id="CHEBI:597326"/>
    </cofactor>
</comment>
<dbReference type="InterPro" id="IPR004839">
    <property type="entry name" value="Aminotransferase_I/II_large"/>
</dbReference>
<evidence type="ECO:0000256" key="7">
    <source>
        <dbReference type="ARBA" id="ARBA00022679"/>
    </source>
</evidence>
<dbReference type="InterPro" id="IPR015424">
    <property type="entry name" value="PyrdxlP-dep_Trfase"/>
</dbReference>
<accession>T0YHK7</accession>
<organism evidence="12">
    <name type="scientific">mine drainage metagenome</name>
    <dbReference type="NCBI Taxonomy" id="410659"/>
    <lineage>
        <taxon>unclassified sequences</taxon>
        <taxon>metagenomes</taxon>
        <taxon>ecological metagenomes</taxon>
    </lineage>
</organism>
<dbReference type="Gene3D" id="3.40.640.10">
    <property type="entry name" value="Type I PLP-dependent aspartate aminotransferase-like (Major domain)"/>
    <property type="match status" value="1"/>
</dbReference>
<evidence type="ECO:0000313" key="12">
    <source>
        <dbReference type="EMBL" id="EQD31332.1"/>
    </source>
</evidence>
<protein>
    <recommendedName>
        <fullName evidence="4">histidinol-phosphate transaminase</fullName>
        <ecNumber evidence="4">2.6.1.9</ecNumber>
    </recommendedName>
</protein>
<evidence type="ECO:0000256" key="1">
    <source>
        <dbReference type="ARBA" id="ARBA00001933"/>
    </source>
</evidence>
<reference evidence="12" key="1">
    <citation type="submission" date="2013-08" db="EMBL/GenBank/DDBJ databases">
        <authorList>
            <person name="Mendez C."/>
            <person name="Richter M."/>
            <person name="Ferrer M."/>
            <person name="Sanchez J."/>
        </authorList>
    </citation>
    <scope>NUCLEOTIDE SEQUENCE</scope>
</reference>
<keyword evidence="9" id="KW-0368">Histidine biosynthesis</keyword>
<dbReference type="PANTHER" id="PTHR43643">
    <property type="entry name" value="HISTIDINOL-PHOSPHATE AMINOTRANSFERASE 2"/>
    <property type="match status" value="1"/>
</dbReference>
<gene>
    <name evidence="12" type="ORF">B1B_18193</name>
</gene>
<dbReference type="InterPro" id="IPR015421">
    <property type="entry name" value="PyrdxlP-dep_Trfase_major"/>
</dbReference>
<dbReference type="SUPFAM" id="SSF53383">
    <property type="entry name" value="PLP-dependent transferases"/>
    <property type="match status" value="1"/>
</dbReference>
<comment type="pathway">
    <text evidence="2">Amino-acid biosynthesis; L-histidine biosynthesis; L-histidine from 5-phospho-alpha-D-ribose 1-diphosphate: step 7/9.</text>
</comment>
<keyword evidence="8" id="KW-0663">Pyridoxal phosphate</keyword>
<proteinExistence type="inferred from homology"/>
<evidence type="ECO:0000256" key="5">
    <source>
        <dbReference type="ARBA" id="ARBA00022576"/>
    </source>
</evidence>
<evidence type="ECO:0000256" key="3">
    <source>
        <dbReference type="ARBA" id="ARBA00007970"/>
    </source>
</evidence>
<feature type="domain" description="Aminotransferase class I/classII large" evidence="11">
    <location>
        <begin position="42"/>
        <end position="301"/>
    </location>
</feature>
<comment type="catalytic activity">
    <reaction evidence="10">
        <text>L-histidinol phosphate + 2-oxoglutarate = 3-(imidazol-4-yl)-2-oxopropyl phosphate + L-glutamate</text>
        <dbReference type="Rhea" id="RHEA:23744"/>
        <dbReference type="ChEBI" id="CHEBI:16810"/>
        <dbReference type="ChEBI" id="CHEBI:29985"/>
        <dbReference type="ChEBI" id="CHEBI:57766"/>
        <dbReference type="ChEBI" id="CHEBI:57980"/>
        <dbReference type="EC" id="2.6.1.9"/>
    </reaction>
</comment>
<dbReference type="PANTHER" id="PTHR43643:SF6">
    <property type="entry name" value="HISTIDINOL-PHOSPHATE AMINOTRANSFERASE"/>
    <property type="match status" value="1"/>
</dbReference>
<dbReference type="Pfam" id="PF00155">
    <property type="entry name" value="Aminotran_1_2"/>
    <property type="match status" value="1"/>
</dbReference>
<sequence length="317" mass="34467">MTGPAPARADGRRRSTAPEVRLDLNTLPFVNERALRRAFAGRAWGALGAYPDPTAEPLRAAIGDRLGIGIDRVWAGNGADEILERFVRQCTPPGGVIAILEPTFLLYEWLARTNGRRIVRVPAAAELPVDALVRCRADAYVIASPNNPTGAAFPRGSIEELIARTRGSVLLDEAYAEFAGQDFRDLGLSNPRVLVVRTFSKAYGLPGIRVGYAVGHPAAVRRLAAATPPFHLNAYSQRAAIAALADPTFVRRAVDFVRHGLPLLRDGLRRQGWPERPSAANFVLVGPIRTADAIAARLRSRGWRLRYLPARPPRLGG</sequence>
<dbReference type="GO" id="GO:0004400">
    <property type="term" value="F:histidinol-phosphate transaminase activity"/>
    <property type="evidence" value="ECO:0007669"/>
    <property type="project" value="UniProtKB-EC"/>
</dbReference>
<evidence type="ECO:0000259" key="11">
    <source>
        <dbReference type="Pfam" id="PF00155"/>
    </source>
</evidence>
<evidence type="ECO:0000256" key="9">
    <source>
        <dbReference type="ARBA" id="ARBA00023102"/>
    </source>
</evidence>
<keyword evidence="7 12" id="KW-0808">Transferase</keyword>
<name>T0YHK7_9ZZZZ</name>
<dbReference type="Gene3D" id="3.90.1150.10">
    <property type="entry name" value="Aspartate Aminotransferase, domain 1"/>
    <property type="match status" value="1"/>
</dbReference>
<feature type="non-terminal residue" evidence="12">
    <location>
        <position position="317"/>
    </location>
</feature>
<comment type="caution">
    <text evidence="12">The sequence shown here is derived from an EMBL/GenBank/DDBJ whole genome shotgun (WGS) entry which is preliminary data.</text>
</comment>
<dbReference type="GO" id="GO:0030170">
    <property type="term" value="F:pyridoxal phosphate binding"/>
    <property type="evidence" value="ECO:0007669"/>
    <property type="project" value="InterPro"/>
</dbReference>
<keyword evidence="6" id="KW-0028">Amino-acid biosynthesis</keyword>
<dbReference type="CDD" id="cd00609">
    <property type="entry name" value="AAT_like"/>
    <property type="match status" value="1"/>
</dbReference>
<evidence type="ECO:0000256" key="8">
    <source>
        <dbReference type="ARBA" id="ARBA00022898"/>
    </source>
</evidence>